<evidence type="ECO:0000256" key="2">
    <source>
        <dbReference type="ARBA" id="ARBA00022737"/>
    </source>
</evidence>
<dbReference type="Pfam" id="PF00400">
    <property type="entry name" value="WD40"/>
    <property type="match status" value="3"/>
</dbReference>
<feature type="repeat" description="WD" evidence="3">
    <location>
        <begin position="115"/>
        <end position="156"/>
    </location>
</feature>
<sequence>MRLIDKTKVTCVRWVPGSVNQFLCSHHSGNMYLYNDELICTQDRPHYQLFKEGEGFSIYTCKTKTTRNPLYRWSLGDMAINEFAFSPCSKFLAVVSQDGFLRIFNFDTMDLIGSCRSYYGGLICVCWSPDGRYVVCGGEDDLLTIWSFSERRVVARGAGHKSWVTVVAFDPYTTLYGSVGQDTLLCLWDLKDDYLRQSYYRPRSSTVVSNVGSDGCPSNNTIAHSSSLSANSTQNCNKSSNHVKDANNSTGPPSALSSNSLTAKLASLNFVDRRGGDKTSDKDHKRSMSLAGRNSSSNLHKKDSRSNNCSSAAEGDVSSPSFGSKSSVGTSQCPRMDECPLLEPLVSKKIGHERLTGLVFREDCIVTACQDGCIHTWCRPGKQVTGTRQAGNWDQASR</sequence>
<dbReference type="SUPFAM" id="SSF50978">
    <property type="entry name" value="WD40 repeat-like"/>
    <property type="match status" value="1"/>
</dbReference>
<reference evidence="5" key="3">
    <citation type="submission" date="2019-06" db="EMBL/GenBank/DDBJ databases">
        <authorList>
            <person name="Poynton C."/>
            <person name="Hasenbein S."/>
            <person name="Benoit J.B."/>
            <person name="Sepulveda M.S."/>
            <person name="Poelchau M.F."/>
            <person name="Murali S.C."/>
            <person name="Chen S."/>
            <person name="Glastad K.M."/>
            <person name="Werren J.H."/>
            <person name="Vineis J.H."/>
            <person name="Bowen J.L."/>
            <person name="Friedrich M."/>
            <person name="Jones J."/>
            <person name="Robertson H.M."/>
            <person name="Feyereisen R."/>
            <person name="Mechler-Hickson A."/>
            <person name="Mathers N."/>
            <person name="Lee C.E."/>
            <person name="Colbourne J.K."/>
            <person name="Biales A."/>
            <person name="Johnston J.S."/>
            <person name="Wellborn G.A."/>
            <person name="Rosendale A.J."/>
            <person name="Cridge A.G."/>
            <person name="Munoz-Torres M.C."/>
            <person name="Bain P.A."/>
            <person name="Manny A.R."/>
            <person name="Major K.M."/>
            <person name="Lambert F.N."/>
            <person name="Vulpe C.D."/>
            <person name="Tuck P."/>
            <person name="Blalock B.J."/>
            <person name="Lin Y.-Y."/>
            <person name="Smith M.E."/>
            <person name="Ochoa-Acuna H."/>
            <person name="Chen M.-J.M."/>
            <person name="Childers C.P."/>
            <person name="Qu J."/>
            <person name="Dugan S."/>
            <person name="Lee S.L."/>
            <person name="Chao H."/>
            <person name="Dinh H."/>
            <person name="Han Y."/>
            <person name="Doddapaneni H."/>
            <person name="Worley K.C."/>
            <person name="Muzny D.M."/>
            <person name="Gibbs R.A."/>
            <person name="Richards S."/>
        </authorList>
    </citation>
    <scope>NUCLEOTIDE SEQUENCE</scope>
    <source>
        <strain evidence="5">HAZT.00-mixed</strain>
        <tissue evidence="5">Whole organism</tissue>
    </source>
</reference>
<dbReference type="InterPro" id="IPR001680">
    <property type="entry name" value="WD40_rpt"/>
</dbReference>
<dbReference type="EMBL" id="JQDR03005700">
    <property type="protein sequence ID" value="KAA0201294.1"/>
    <property type="molecule type" value="Genomic_DNA"/>
</dbReference>
<evidence type="ECO:0000313" key="5">
    <source>
        <dbReference type="EMBL" id="KAA0201294.1"/>
    </source>
</evidence>
<reference evidence="5" key="2">
    <citation type="journal article" date="2018" name="Environ. Sci. Technol.">
        <title>The Toxicogenome of Hyalella azteca: A Model for Sediment Ecotoxicology and Evolutionary Toxicology.</title>
        <authorList>
            <person name="Poynton H.C."/>
            <person name="Hasenbein S."/>
            <person name="Benoit J.B."/>
            <person name="Sepulveda M.S."/>
            <person name="Poelchau M.F."/>
            <person name="Hughes D.S.T."/>
            <person name="Murali S.C."/>
            <person name="Chen S."/>
            <person name="Glastad K.M."/>
            <person name="Goodisman M.A.D."/>
            <person name="Werren J.H."/>
            <person name="Vineis J.H."/>
            <person name="Bowen J.L."/>
            <person name="Friedrich M."/>
            <person name="Jones J."/>
            <person name="Robertson H.M."/>
            <person name="Feyereisen R."/>
            <person name="Mechler-Hickson A."/>
            <person name="Mathers N."/>
            <person name="Lee C.E."/>
            <person name="Colbourne J.K."/>
            <person name="Biales A."/>
            <person name="Johnston J.S."/>
            <person name="Wellborn G.A."/>
            <person name="Rosendale A.J."/>
            <person name="Cridge A.G."/>
            <person name="Munoz-Torres M.C."/>
            <person name="Bain P.A."/>
            <person name="Manny A.R."/>
            <person name="Major K.M."/>
            <person name="Lambert F.N."/>
            <person name="Vulpe C.D."/>
            <person name="Tuck P."/>
            <person name="Blalock B.J."/>
            <person name="Lin Y.Y."/>
            <person name="Smith M.E."/>
            <person name="Ochoa-Acuna H."/>
            <person name="Chen M.M."/>
            <person name="Childers C.P."/>
            <person name="Qu J."/>
            <person name="Dugan S."/>
            <person name="Lee S.L."/>
            <person name="Chao H."/>
            <person name="Dinh H."/>
            <person name="Han Y."/>
            <person name="Doddapaneni H."/>
            <person name="Worley K.C."/>
            <person name="Muzny D.M."/>
            <person name="Gibbs R.A."/>
            <person name="Richards S."/>
        </authorList>
    </citation>
    <scope>NUCLEOTIDE SEQUENCE</scope>
    <source>
        <strain evidence="5">HAZT.00-mixed</strain>
        <tissue evidence="5">Whole organism</tissue>
    </source>
</reference>
<gene>
    <name evidence="5" type="ORF">HAZT_HAZT010558</name>
</gene>
<keyword evidence="2" id="KW-0677">Repeat</keyword>
<feature type="repeat" description="WD" evidence="3">
    <location>
        <begin position="157"/>
        <end position="198"/>
    </location>
</feature>
<evidence type="ECO:0000256" key="4">
    <source>
        <dbReference type="SAM" id="MobiDB-lite"/>
    </source>
</evidence>
<dbReference type="PANTHER" id="PTHR14107:SF16">
    <property type="entry name" value="AT02583P"/>
    <property type="match status" value="1"/>
</dbReference>
<feature type="region of interest" description="Disordered" evidence="4">
    <location>
        <begin position="222"/>
        <end position="258"/>
    </location>
</feature>
<comment type="caution">
    <text evidence="5">The sequence shown here is derived from an EMBL/GenBank/DDBJ whole genome shotgun (WGS) entry which is preliminary data.</text>
</comment>
<dbReference type="AlphaFoldDB" id="A0A6A0H7R1"/>
<proteinExistence type="predicted"/>
<dbReference type="SMART" id="SM00320">
    <property type="entry name" value="WD40"/>
    <property type="match status" value="5"/>
</dbReference>
<dbReference type="InterPro" id="IPR036322">
    <property type="entry name" value="WD40_repeat_dom_sf"/>
</dbReference>
<feature type="compositionally biased region" description="Basic and acidic residues" evidence="4">
    <location>
        <begin position="272"/>
        <end position="286"/>
    </location>
</feature>
<keyword evidence="1 3" id="KW-0853">WD repeat</keyword>
<reference evidence="5" key="1">
    <citation type="submission" date="2014-08" db="EMBL/GenBank/DDBJ databases">
        <authorList>
            <person name="Murali S."/>
            <person name="Richards S."/>
            <person name="Bandaranaike D."/>
            <person name="Bellair M."/>
            <person name="Blankenburg K."/>
            <person name="Chao H."/>
            <person name="Dinh H."/>
            <person name="Doddapaneni H."/>
            <person name="Dugan-Rocha S."/>
            <person name="Elkadiri S."/>
            <person name="Gnanaolivu R."/>
            <person name="Hughes D."/>
            <person name="Lee S."/>
            <person name="Li M."/>
            <person name="Ming W."/>
            <person name="Munidasa M."/>
            <person name="Muniz J."/>
            <person name="Nguyen L."/>
            <person name="Osuji N."/>
            <person name="Pu L.-L."/>
            <person name="Puazo M."/>
            <person name="Skinner E."/>
            <person name="Qu C."/>
            <person name="Quiroz J."/>
            <person name="Raj R."/>
            <person name="Weissenberger G."/>
            <person name="Xin Y."/>
            <person name="Zou X."/>
            <person name="Han Y."/>
            <person name="Worley K."/>
            <person name="Muzny D."/>
            <person name="Gibbs R."/>
        </authorList>
    </citation>
    <scope>NUCLEOTIDE SEQUENCE</scope>
    <source>
        <strain evidence="5">HAZT.00-mixed</strain>
        <tissue evidence="5">Whole organism</tissue>
    </source>
</reference>
<dbReference type="Gene3D" id="2.130.10.10">
    <property type="entry name" value="YVTN repeat-like/Quinoprotein amine dehydrogenase"/>
    <property type="match status" value="1"/>
</dbReference>
<dbReference type="Proteomes" id="UP000711488">
    <property type="component" value="Unassembled WGS sequence"/>
</dbReference>
<dbReference type="InterPro" id="IPR015943">
    <property type="entry name" value="WD40/YVTN_repeat-like_dom_sf"/>
</dbReference>
<dbReference type="OrthoDB" id="3367at2759"/>
<accession>A0A6A0H7R1</accession>
<feature type="region of interest" description="Disordered" evidence="4">
    <location>
        <begin position="272"/>
        <end position="333"/>
    </location>
</feature>
<feature type="compositionally biased region" description="Low complexity" evidence="4">
    <location>
        <begin position="317"/>
        <end position="331"/>
    </location>
</feature>
<protein>
    <submittedName>
        <fullName evidence="5">Uncharacterized protein</fullName>
    </submittedName>
</protein>
<dbReference type="PANTHER" id="PTHR14107">
    <property type="entry name" value="WD REPEAT PROTEIN"/>
    <property type="match status" value="1"/>
</dbReference>
<evidence type="ECO:0000256" key="3">
    <source>
        <dbReference type="PROSITE-ProRule" id="PRU00221"/>
    </source>
</evidence>
<evidence type="ECO:0000256" key="1">
    <source>
        <dbReference type="ARBA" id="ARBA00022574"/>
    </source>
</evidence>
<name>A0A6A0H7R1_HYAAZ</name>
<dbReference type="PROSITE" id="PS50082">
    <property type="entry name" value="WD_REPEATS_2"/>
    <property type="match status" value="2"/>
</dbReference>
<organism evidence="5">
    <name type="scientific">Hyalella azteca</name>
    <name type="common">Amphipod</name>
    <dbReference type="NCBI Taxonomy" id="294128"/>
    <lineage>
        <taxon>Eukaryota</taxon>
        <taxon>Metazoa</taxon>
        <taxon>Ecdysozoa</taxon>
        <taxon>Arthropoda</taxon>
        <taxon>Crustacea</taxon>
        <taxon>Multicrustacea</taxon>
        <taxon>Malacostraca</taxon>
        <taxon>Eumalacostraca</taxon>
        <taxon>Peracarida</taxon>
        <taxon>Amphipoda</taxon>
        <taxon>Senticaudata</taxon>
        <taxon>Talitrida</taxon>
        <taxon>Talitroidea</taxon>
        <taxon>Hyalellidae</taxon>
        <taxon>Hyalella</taxon>
    </lineage>
</organism>
<dbReference type="InterPro" id="IPR051362">
    <property type="entry name" value="WD_repeat_creC_regulators"/>
</dbReference>